<gene>
    <name evidence="5" type="ORF">A5886_001012</name>
</gene>
<keyword evidence="1" id="KW-0805">Transcription regulation</keyword>
<dbReference type="Gene3D" id="1.10.10.10">
    <property type="entry name" value="Winged helix-like DNA-binding domain superfamily/Winged helix DNA-binding domain"/>
    <property type="match status" value="1"/>
</dbReference>
<reference evidence="5 6" key="1">
    <citation type="submission" date="2017-05" db="EMBL/GenBank/DDBJ databases">
        <title>The Genome Sequence of Enterococcus sp. 8G7_MSG3316.</title>
        <authorList>
            <consortium name="The Broad Institute Genomics Platform"/>
            <consortium name="The Broad Institute Genomic Center for Infectious Diseases"/>
            <person name="Earl A."/>
            <person name="Manson A."/>
            <person name="Schwartman J."/>
            <person name="Gilmore M."/>
            <person name="Abouelleil A."/>
            <person name="Cao P."/>
            <person name="Chapman S."/>
            <person name="Cusick C."/>
            <person name="Shea T."/>
            <person name="Young S."/>
            <person name="Neafsey D."/>
            <person name="Nusbaum C."/>
            <person name="Birren B."/>
        </authorList>
    </citation>
    <scope>NUCLEOTIDE SEQUENCE [LARGE SCALE GENOMIC DNA]</scope>
    <source>
        <strain evidence="5 6">8G7_MSG3316</strain>
    </source>
</reference>
<dbReference type="InterPro" id="IPR036388">
    <property type="entry name" value="WH-like_DNA-bd_sf"/>
</dbReference>
<evidence type="ECO:0000259" key="4">
    <source>
        <dbReference type="PROSITE" id="PS50949"/>
    </source>
</evidence>
<evidence type="ECO:0000256" key="3">
    <source>
        <dbReference type="ARBA" id="ARBA00023163"/>
    </source>
</evidence>
<dbReference type="InterPro" id="IPR011663">
    <property type="entry name" value="UTRA"/>
</dbReference>
<dbReference type="PROSITE" id="PS50949">
    <property type="entry name" value="HTH_GNTR"/>
    <property type="match status" value="1"/>
</dbReference>
<evidence type="ECO:0000313" key="5">
    <source>
        <dbReference type="EMBL" id="OTN75936.1"/>
    </source>
</evidence>
<accession>A0A242A4H4</accession>
<dbReference type="GO" id="GO:0045892">
    <property type="term" value="P:negative regulation of DNA-templated transcription"/>
    <property type="evidence" value="ECO:0007669"/>
    <property type="project" value="TreeGrafter"/>
</dbReference>
<dbReference type="InterPro" id="IPR028978">
    <property type="entry name" value="Chorismate_lyase_/UTRA_dom_sf"/>
</dbReference>
<name>A0A242A4H4_9ENTE</name>
<comment type="caution">
    <text evidence="5">The sequence shown here is derived from an EMBL/GenBank/DDBJ whole genome shotgun (WGS) entry which is preliminary data.</text>
</comment>
<dbReference type="CDD" id="cd07377">
    <property type="entry name" value="WHTH_GntR"/>
    <property type="match status" value="1"/>
</dbReference>
<dbReference type="Gene3D" id="3.40.1410.10">
    <property type="entry name" value="Chorismate lyase-like"/>
    <property type="match status" value="1"/>
</dbReference>
<dbReference type="SUPFAM" id="SSF46785">
    <property type="entry name" value="Winged helix' DNA-binding domain"/>
    <property type="match status" value="1"/>
</dbReference>
<dbReference type="SMART" id="SM00866">
    <property type="entry name" value="UTRA"/>
    <property type="match status" value="1"/>
</dbReference>
<feature type="domain" description="HTH gntR-type" evidence="4">
    <location>
        <begin position="3"/>
        <end position="72"/>
    </location>
</feature>
<dbReference type="PANTHER" id="PTHR44846">
    <property type="entry name" value="MANNOSYL-D-GLYCERATE TRANSPORT/METABOLISM SYSTEM REPRESSOR MNGR-RELATED"/>
    <property type="match status" value="1"/>
</dbReference>
<dbReference type="Proteomes" id="UP000195043">
    <property type="component" value="Unassembled WGS sequence"/>
</dbReference>
<dbReference type="InterPro" id="IPR050679">
    <property type="entry name" value="Bact_HTH_transcr_reg"/>
</dbReference>
<sequence length="241" mass="27855">MEKLNIDQLVAELISKIDSGALANEEGKLPSERELLARYPISRYTLRQALDKLSKMGRIYQMQGRGSYIRGRNMSAASYEQGDLGSNEDLTRGEKNIQTVHFTKRIIHSEEALFLPSQKQFSQEQQFIEVKRYRTLDNKPYLIDHSYYIPEIVGDISDTMVLGSMFEALEIEKDLRVGFIDKFIQSDALDAIQADFFHLKEGMPTLTVRDDSYLKNGELLAFSKIFYDYRLATLYMHKKLV</sequence>
<dbReference type="OrthoDB" id="2308695at2"/>
<dbReference type="EMBL" id="NGKU01000001">
    <property type="protein sequence ID" value="OTN75936.1"/>
    <property type="molecule type" value="Genomic_DNA"/>
</dbReference>
<dbReference type="InterPro" id="IPR036390">
    <property type="entry name" value="WH_DNA-bd_sf"/>
</dbReference>
<dbReference type="PANTHER" id="PTHR44846:SF4">
    <property type="entry name" value="HTH GNTR-TYPE DOMAIN-CONTAINING PROTEIN"/>
    <property type="match status" value="1"/>
</dbReference>
<dbReference type="InterPro" id="IPR000524">
    <property type="entry name" value="Tscrpt_reg_HTH_GntR"/>
</dbReference>
<dbReference type="PRINTS" id="PR00035">
    <property type="entry name" value="HTHGNTR"/>
</dbReference>
<dbReference type="Pfam" id="PF00392">
    <property type="entry name" value="GntR"/>
    <property type="match status" value="1"/>
</dbReference>
<evidence type="ECO:0000256" key="2">
    <source>
        <dbReference type="ARBA" id="ARBA00023125"/>
    </source>
</evidence>
<keyword evidence="2" id="KW-0238">DNA-binding</keyword>
<dbReference type="SMART" id="SM00345">
    <property type="entry name" value="HTH_GNTR"/>
    <property type="match status" value="1"/>
</dbReference>
<dbReference type="GO" id="GO:0003677">
    <property type="term" value="F:DNA binding"/>
    <property type="evidence" value="ECO:0007669"/>
    <property type="project" value="UniProtKB-KW"/>
</dbReference>
<dbReference type="RefSeq" id="WP_086273944.1">
    <property type="nucleotide sequence ID" value="NZ_NGKU01000001.1"/>
</dbReference>
<evidence type="ECO:0000313" key="6">
    <source>
        <dbReference type="Proteomes" id="UP000195043"/>
    </source>
</evidence>
<dbReference type="STRING" id="1834191.A5886_001012"/>
<keyword evidence="3" id="KW-0804">Transcription</keyword>
<evidence type="ECO:0000256" key="1">
    <source>
        <dbReference type="ARBA" id="ARBA00023015"/>
    </source>
</evidence>
<dbReference type="Pfam" id="PF07702">
    <property type="entry name" value="UTRA"/>
    <property type="match status" value="1"/>
</dbReference>
<proteinExistence type="predicted"/>
<organism evidence="5 6">
    <name type="scientific">Candidatus Enterococcus testudinis</name>
    <dbReference type="NCBI Taxonomy" id="1834191"/>
    <lineage>
        <taxon>Bacteria</taxon>
        <taxon>Bacillati</taxon>
        <taxon>Bacillota</taxon>
        <taxon>Bacilli</taxon>
        <taxon>Lactobacillales</taxon>
        <taxon>Enterococcaceae</taxon>
        <taxon>Enterococcus</taxon>
    </lineage>
</organism>
<dbReference type="AlphaFoldDB" id="A0A242A4H4"/>
<protein>
    <recommendedName>
        <fullName evidence="4">HTH gntR-type domain-containing protein</fullName>
    </recommendedName>
</protein>
<dbReference type="GO" id="GO:0003700">
    <property type="term" value="F:DNA-binding transcription factor activity"/>
    <property type="evidence" value="ECO:0007669"/>
    <property type="project" value="InterPro"/>
</dbReference>
<keyword evidence="6" id="KW-1185">Reference proteome</keyword>
<dbReference type="SUPFAM" id="SSF64288">
    <property type="entry name" value="Chorismate lyase-like"/>
    <property type="match status" value="1"/>
</dbReference>